<evidence type="ECO:0000313" key="2">
    <source>
        <dbReference type="Proteomes" id="UP001165293"/>
    </source>
</evidence>
<reference evidence="1" key="1">
    <citation type="submission" date="2021-10" db="EMBL/GenBank/DDBJ databases">
        <authorList>
            <person name="Lyu M."/>
            <person name="Wang X."/>
            <person name="Meng X."/>
            <person name="Xu K."/>
        </authorList>
    </citation>
    <scope>NUCLEOTIDE SEQUENCE</scope>
    <source>
        <strain evidence="1">A6</strain>
    </source>
</reference>
<accession>A0ABS8JFA1</accession>
<organism evidence="1 2">
    <name type="scientific">Noviluteimonas lactosilytica</name>
    <dbReference type="NCBI Taxonomy" id="2888523"/>
    <lineage>
        <taxon>Bacteria</taxon>
        <taxon>Pseudomonadati</taxon>
        <taxon>Pseudomonadota</taxon>
        <taxon>Gammaproteobacteria</taxon>
        <taxon>Lysobacterales</taxon>
        <taxon>Lysobacteraceae</taxon>
        <taxon>Noviluteimonas</taxon>
    </lineage>
</organism>
<dbReference type="RefSeq" id="WP_230525895.1">
    <property type="nucleotide sequence ID" value="NZ_JAJGAK010000001.1"/>
</dbReference>
<proteinExistence type="predicted"/>
<keyword evidence="2" id="KW-1185">Reference proteome</keyword>
<comment type="caution">
    <text evidence="1">The sequence shown here is derived from an EMBL/GenBank/DDBJ whole genome shotgun (WGS) entry which is preliminary data.</text>
</comment>
<name>A0ABS8JFA1_9GAMM</name>
<dbReference type="EMBL" id="JAJGAK010000001">
    <property type="protein sequence ID" value="MCC8362277.1"/>
    <property type="molecule type" value="Genomic_DNA"/>
</dbReference>
<protein>
    <recommendedName>
        <fullName evidence="3">DUF4279 domain-containing protein</fullName>
    </recommendedName>
</protein>
<evidence type="ECO:0008006" key="3">
    <source>
        <dbReference type="Google" id="ProtNLM"/>
    </source>
</evidence>
<evidence type="ECO:0000313" key="1">
    <source>
        <dbReference type="EMBL" id="MCC8362277.1"/>
    </source>
</evidence>
<gene>
    <name evidence="1" type="ORF">LK996_04210</name>
</gene>
<sequence length="135" mass="14917">MLVHHAYVISLRVRHPEWPSAWIAASLELQPKVSRSVGEPRFASDGRHLGINRESFCTFDIGPKELGWFTEGMARLLGTLGPREAAIQEIRKTGGVVELFVGVFVDVKASTGFVMEPDLLADLARLGVQLSVEIY</sequence>
<dbReference type="Proteomes" id="UP001165293">
    <property type="component" value="Unassembled WGS sequence"/>
</dbReference>